<accession>A0ABS6X492</accession>
<reference evidence="1 2" key="1">
    <citation type="submission" date="2021-07" db="EMBL/GenBank/DDBJ databases">
        <title>Hymenobacter profundi sp. nov., isolated from deep-sea water.</title>
        <authorList>
            <person name="Kim M.K."/>
        </authorList>
    </citation>
    <scope>NUCLEOTIDE SEQUENCE [LARGE SCALE GENOMIC DNA]</scope>
    <source>
        <strain evidence="1 2">M2</strain>
    </source>
</reference>
<name>A0ABS6X492_9BACT</name>
<proteinExistence type="predicted"/>
<sequence length="186" mass="20039">MEDWSSGVTSGVPQLLCPVELVAYWEGINSPSNGRIVESSFRASNDPKEPATDYDLACAISMLPQEAGLVPIANGKALVICGEIPFAAWVSATDFLGGYILVPEFWTEAEPDCQSILLTIHPNAYSNTGLELVSTEGFVLFAATDCMRDSDFESIKADCPAGTYQVGACLYDTAEFQLRIIRVKAA</sequence>
<keyword evidence="2" id="KW-1185">Reference proteome</keyword>
<dbReference type="Proteomes" id="UP000826188">
    <property type="component" value="Unassembled WGS sequence"/>
</dbReference>
<evidence type="ECO:0000313" key="2">
    <source>
        <dbReference type="Proteomes" id="UP000826188"/>
    </source>
</evidence>
<comment type="caution">
    <text evidence="1">The sequence shown here is derived from an EMBL/GenBank/DDBJ whole genome shotgun (WGS) entry which is preliminary data.</text>
</comment>
<gene>
    <name evidence="1" type="ORF">KYK14_18975</name>
</gene>
<evidence type="ECO:0000313" key="1">
    <source>
        <dbReference type="EMBL" id="MBW3130653.1"/>
    </source>
</evidence>
<dbReference type="EMBL" id="JAHWGL010000113">
    <property type="protein sequence ID" value="MBW3130653.1"/>
    <property type="molecule type" value="Genomic_DNA"/>
</dbReference>
<organism evidence="1 2">
    <name type="scientific">Hymenobacter profundi</name>
    <dbReference type="NCBI Taxonomy" id="1982110"/>
    <lineage>
        <taxon>Bacteria</taxon>
        <taxon>Pseudomonadati</taxon>
        <taxon>Bacteroidota</taxon>
        <taxon>Cytophagia</taxon>
        <taxon>Cytophagales</taxon>
        <taxon>Hymenobacteraceae</taxon>
        <taxon>Hymenobacter</taxon>
    </lineage>
</organism>
<protein>
    <submittedName>
        <fullName evidence="1">Immunity 21 family protein</fullName>
    </submittedName>
</protein>
<dbReference type="RefSeq" id="WP_219161026.1">
    <property type="nucleotide sequence ID" value="NZ_JAHWGL010000113.1"/>
</dbReference>